<comment type="similarity">
    <text evidence="1 2">Belongs to the peptidase M16 family.</text>
</comment>
<name>A0A926CZX1_9FIRM</name>
<dbReference type="InterPro" id="IPR007863">
    <property type="entry name" value="Peptidase_M16_C"/>
</dbReference>
<dbReference type="FunFam" id="3.30.830.10:FF:000008">
    <property type="entry name" value="Mitochondrial-processing peptidase subunit beta"/>
    <property type="match status" value="1"/>
</dbReference>
<evidence type="ECO:0000259" key="3">
    <source>
        <dbReference type="Pfam" id="PF00675"/>
    </source>
</evidence>
<evidence type="ECO:0000256" key="2">
    <source>
        <dbReference type="RuleBase" id="RU004447"/>
    </source>
</evidence>
<dbReference type="Proteomes" id="UP000654279">
    <property type="component" value="Unassembled WGS sequence"/>
</dbReference>
<reference evidence="5" key="1">
    <citation type="submission" date="2020-08" db="EMBL/GenBank/DDBJ databases">
        <title>Genome public.</title>
        <authorList>
            <person name="Liu C."/>
            <person name="Sun Q."/>
        </authorList>
    </citation>
    <scope>NUCLEOTIDE SEQUENCE</scope>
    <source>
        <strain evidence="5">NSJ-44</strain>
    </source>
</reference>
<organism evidence="5 6">
    <name type="scientific">Luoshenia tenuis</name>
    <dbReference type="NCBI Taxonomy" id="2763654"/>
    <lineage>
        <taxon>Bacteria</taxon>
        <taxon>Bacillati</taxon>
        <taxon>Bacillota</taxon>
        <taxon>Clostridia</taxon>
        <taxon>Christensenellales</taxon>
        <taxon>Christensenellaceae</taxon>
        <taxon>Luoshenia</taxon>
    </lineage>
</organism>
<gene>
    <name evidence="5" type="ORF">H8699_05130</name>
</gene>
<accession>A0A926CZX1</accession>
<dbReference type="InterPro" id="IPR011249">
    <property type="entry name" value="Metalloenz_LuxS/M16"/>
</dbReference>
<dbReference type="GO" id="GO:0006508">
    <property type="term" value="P:proteolysis"/>
    <property type="evidence" value="ECO:0007669"/>
    <property type="project" value="InterPro"/>
</dbReference>
<feature type="domain" description="Peptidase M16 N-terminal" evidence="3">
    <location>
        <begin position="22"/>
        <end position="163"/>
    </location>
</feature>
<dbReference type="InterPro" id="IPR050361">
    <property type="entry name" value="MPP/UQCRC_Complex"/>
</dbReference>
<dbReference type="PROSITE" id="PS00143">
    <property type="entry name" value="INSULINASE"/>
    <property type="match status" value="1"/>
</dbReference>
<dbReference type="PANTHER" id="PTHR11851">
    <property type="entry name" value="METALLOPROTEASE"/>
    <property type="match status" value="1"/>
</dbReference>
<comment type="caution">
    <text evidence="5">The sequence shown here is derived from an EMBL/GenBank/DDBJ whole genome shotgun (WGS) entry which is preliminary data.</text>
</comment>
<dbReference type="RefSeq" id="WP_249284772.1">
    <property type="nucleotide sequence ID" value="NZ_JACRSO010000002.1"/>
</dbReference>
<evidence type="ECO:0000256" key="1">
    <source>
        <dbReference type="ARBA" id="ARBA00007261"/>
    </source>
</evidence>
<evidence type="ECO:0000259" key="4">
    <source>
        <dbReference type="Pfam" id="PF05193"/>
    </source>
</evidence>
<protein>
    <submittedName>
        <fullName evidence="5">Insulinase family protein</fullName>
    </submittedName>
</protein>
<dbReference type="InterPro" id="IPR001431">
    <property type="entry name" value="Pept_M16_Zn_BS"/>
</dbReference>
<keyword evidence="6" id="KW-1185">Reference proteome</keyword>
<sequence length="427" mass="47723">MSKQFFEHTLPNGVRLIAEPIPYFRSVAVGIWVRTGSVNEREEQNGYSHFIEHMLFKGTGRRSAMQISSEIDEIGGQLNAFTSKECTCYYATVRDEHIDIAMDVLSDMFLHSAFDPAEIAKEKGVVIEEIHMVEDTPEDLVHELSSSLYFAGHPLARPILGPEQNIAGLDRAGLVGYFNERYGPEEIVIACAGKIDPERFVALCEQHFGGYKAAPTAVKDKVPPATGDSSEVRYNGRVKDIEQLHFCLALPGVDSESEDIYTLSVLSNILGGGMSSRLFQSLREEHGLVYTIYAYPTVYQAGGKLAIYAALNASQGVKAAQLIEEELNRLKDDLTLEEVTKTKEQLKGNYILGQESTSARMSAIGKGKLMRNFVRTEDQILSLIEQVTLQDVRRLFSQMMESDRRYLSLVGRIEREEQMCKALGINF</sequence>
<proteinExistence type="inferred from homology"/>
<dbReference type="Pfam" id="PF00675">
    <property type="entry name" value="Peptidase_M16"/>
    <property type="match status" value="1"/>
</dbReference>
<dbReference type="EMBL" id="JACRSO010000002">
    <property type="protein sequence ID" value="MBC8528811.1"/>
    <property type="molecule type" value="Genomic_DNA"/>
</dbReference>
<dbReference type="PANTHER" id="PTHR11851:SF49">
    <property type="entry name" value="MITOCHONDRIAL-PROCESSING PEPTIDASE SUBUNIT ALPHA"/>
    <property type="match status" value="1"/>
</dbReference>
<feature type="domain" description="Peptidase M16 C-terminal" evidence="4">
    <location>
        <begin position="171"/>
        <end position="346"/>
    </location>
</feature>
<dbReference type="GO" id="GO:0004222">
    <property type="term" value="F:metalloendopeptidase activity"/>
    <property type="evidence" value="ECO:0007669"/>
    <property type="project" value="InterPro"/>
</dbReference>
<dbReference type="SUPFAM" id="SSF63411">
    <property type="entry name" value="LuxS/MPP-like metallohydrolase"/>
    <property type="match status" value="2"/>
</dbReference>
<dbReference type="AlphaFoldDB" id="A0A926CZX1"/>
<dbReference type="Gene3D" id="3.30.830.10">
    <property type="entry name" value="Metalloenzyme, LuxS/M16 peptidase-like"/>
    <property type="match status" value="2"/>
</dbReference>
<dbReference type="InterPro" id="IPR011765">
    <property type="entry name" value="Pept_M16_N"/>
</dbReference>
<dbReference type="Pfam" id="PF05193">
    <property type="entry name" value="Peptidase_M16_C"/>
    <property type="match status" value="1"/>
</dbReference>
<dbReference type="GO" id="GO:0046872">
    <property type="term" value="F:metal ion binding"/>
    <property type="evidence" value="ECO:0007669"/>
    <property type="project" value="InterPro"/>
</dbReference>
<evidence type="ECO:0000313" key="5">
    <source>
        <dbReference type="EMBL" id="MBC8528811.1"/>
    </source>
</evidence>
<evidence type="ECO:0000313" key="6">
    <source>
        <dbReference type="Proteomes" id="UP000654279"/>
    </source>
</evidence>